<dbReference type="Proteomes" id="UP000825078">
    <property type="component" value="Chromosome"/>
</dbReference>
<evidence type="ECO:0000256" key="1">
    <source>
        <dbReference type="ARBA" id="ARBA00008525"/>
    </source>
</evidence>
<evidence type="ECO:0000313" key="3">
    <source>
        <dbReference type="Proteomes" id="UP000825078"/>
    </source>
</evidence>
<evidence type="ECO:0008006" key="4">
    <source>
        <dbReference type="Google" id="ProtNLM"/>
    </source>
</evidence>
<dbReference type="InterPro" id="IPR005363">
    <property type="entry name" value="UPF0167"/>
</dbReference>
<dbReference type="EMBL" id="AP024613">
    <property type="protein sequence ID" value="BCV44699.1"/>
    <property type="molecule type" value="Genomic_DNA"/>
</dbReference>
<dbReference type="AlphaFoldDB" id="A0AAD1K8B9"/>
<protein>
    <recommendedName>
        <fullName evidence="4">CbrC family protein</fullName>
    </recommendedName>
</protein>
<comment type="similarity">
    <text evidence="1">Belongs to the UPF0167 family.</text>
</comment>
<organism evidence="2 3">
    <name type="scientific">Shewanella algae</name>
    <dbReference type="NCBI Taxonomy" id="38313"/>
    <lineage>
        <taxon>Bacteria</taxon>
        <taxon>Pseudomonadati</taxon>
        <taxon>Pseudomonadota</taxon>
        <taxon>Gammaproteobacteria</taxon>
        <taxon>Alteromonadales</taxon>
        <taxon>Shewanellaceae</taxon>
        <taxon>Shewanella</taxon>
    </lineage>
</organism>
<reference evidence="2" key="1">
    <citation type="submission" date="2021-05" db="EMBL/GenBank/DDBJ databases">
        <title>Molecular characterization for Shewanella algae harboring chromosomal blaOXA-55-like strains isolated from clinical and environment sample.</title>
        <authorList>
            <person name="Ohama Y."/>
            <person name="Aoki K."/>
            <person name="Harada S."/>
            <person name="Moriya K."/>
            <person name="Ishii Y."/>
            <person name="Tateda K."/>
        </authorList>
    </citation>
    <scope>NUCLEOTIDE SEQUENCE</scope>
    <source>
        <strain evidence="2">TUM17379</strain>
    </source>
</reference>
<sequence length="170" mass="19542">MEFLYFKYPEKFAFLTDEPKSCSICHDTKVCFDAVGYSGINDIECICESCLKAGKLIDLEIEPNLIFYDGSEAANTITYKTPALPTWQDTPWPTIDGQYPIFECIASKQDFSDKHEFLDCFIEGSQTKSDIEWLWDALPDRKLSTYKEGGDISVYLFSLGNKKYWVWDAN</sequence>
<accession>A0AAD1K8B9</accession>
<dbReference type="Pfam" id="PF03691">
    <property type="entry name" value="UPF0167"/>
    <property type="match status" value="1"/>
</dbReference>
<name>A0AAD1K8B9_9GAMM</name>
<proteinExistence type="inferred from homology"/>
<gene>
    <name evidence="2" type="ORF">TUM17379_17170</name>
</gene>
<evidence type="ECO:0000313" key="2">
    <source>
        <dbReference type="EMBL" id="BCV44699.1"/>
    </source>
</evidence>